<keyword evidence="3" id="KW-0547">Nucleotide-binding</keyword>
<organism evidence="7 8">
    <name type="scientific">Marinibactrum halimedae</name>
    <dbReference type="NCBI Taxonomy" id="1444977"/>
    <lineage>
        <taxon>Bacteria</taxon>
        <taxon>Pseudomonadati</taxon>
        <taxon>Pseudomonadota</taxon>
        <taxon>Gammaproteobacteria</taxon>
        <taxon>Cellvibrionales</taxon>
        <taxon>Cellvibrionaceae</taxon>
        <taxon>Marinibactrum</taxon>
    </lineage>
</organism>
<dbReference type="Gene3D" id="3.30.1490.330">
    <property type="match status" value="1"/>
</dbReference>
<proteinExistence type="predicted"/>
<evidence type="ECO:0000259" key="6">
    <source>
        <dbReference type="Pfam" id="PF03738"/>
    </source>
</evidence>
<dbReference type="GO" id="GO:0016874">
    <property type="term" value="F:ligase activity"/>
    <property type="evidence" value="ECO:0007669"/>
    <property type="project" value="UniProtKB-KW"/>
</dbReference>
<evidence type="ECO:0000256" key="3">
    <source>
        <dbReference type="ARBA" id="ARBA00022741"/>
    </source>
</evidence>
<protein>
    <recommendedName>
        <fullName evidence="6">Glutathionylspermidine synthase pre-ATP-grasp-like domain-containing protein</fullName>
    </recommendedName>
</protein>
<gene>
    <name evidence="7" type="ORF">GCM10007877_29560</name>
</gene>
<dbReference type="GO" id="GO:0005524">
    <property type="term" value="F:ATP binding"/>
    <property type="evidence" value="ECO:0007669"/>
    <property type="project" value="UniProtKB-KW"/>
</dbReference>
<evidence type="ECO:0000256" key="5">
    <source>
        <dbReference type="ARBA" id="ARBA00022842"/>
    </source>
</evidence>
<dbReference type="SUPFAM" id="SSF52440">
    <property type="entry name" value="PreATP-grasp domain"/>
    <property type="match status" value="1"/>
</dbReference>
<dbReference type="EMBL" id="BSPD01000073">
    <property type="protein sequence ID" value="GLS27237.1"/>
    <property type="molecule type" value="Genomic_DNA"/>
</dbReference>
<dbReference type="InterPro" id="IPR005494">
    <property type="entry name" value="GSPS_pre-ATP-grasp-like_dom"/>
</dbReference>
<accession>A0AA37TDQ5</accession>
<keyword evidence="2" id="KW-0479">Metal-binding</keyword>
<reference evidence="7 8" key="1">
    <citation type="journal article" date="2014" name="Int. J. Syst. Evol. Microbiol.">
        <title>Complete genome sequence of Corynebacterium casei LMG S-19264T (=DSM 44701T), isolated from a smear-ripened cheese.</title>
        <authorList>
            <consortium name="US DOE Joint Genome Institute (JGI-PGF)"/>
            <person name="Walter F."/>
            <person name="Albersmeier A."/>
            <person name="Kalinowski J."/>
            <person name="Ruckert C."/>
        </authorList>
    </citation>
    <scope>NUCLEOTIDE SEQUENCE [LARGE SCALE GENOMIC DNA]</scope>
    <source>
        <strain evidence="7 8">NBRC 110095</strain>
    </source>
</reference>
<dbReference type="Pfam" id="PF03738">
    <property type="entry name" value="GSP_synth"/>
    <property type="match status" value="1"/>
</dbReference>
<dbReference type="GO" id="GO:0046872">
    <property type="term" value="F:metal ion binding"/>
    <property type="evidence" value="ECO:0007669"/>
    <property type="project" value="UniProtKB-KW"/>
</dbReference>
<dbReference type="Proteomes" id="UP001156870">
    <property type="component" value="Unassembled WGS sequence"/>
</dbReference>
<dbReference type="SUPFAM" id="SSF56059">
    <property type="entry name" value="Glutathione synthetase ATP-binding domain-like"/>
    <property type="match status" value="1"/>
</dbReference>
<comment type="caution">
    <text evidence="7">The sequence shown here is derived from an EMBL/GenBank/DDBJ whole genome shotgun (WGS) entry which is preliminary data.</text>
</comment>
<dbReference type="AlphaFoldDB" id="A0AA37TDQ5"/>
<keyword evidence="8" id="KW-1185">Reference proteome</keyword>
<keyword evidence="5" id="KW-0460">Magnesium</keyword>
<evidence type="ECO:0000313" key="7">
    <source>
        <dbReference type="EMBL" id="GLS27237.1"/>
    </source>
</evidence>
<keyword evidence="4" id="KW-0067">ATP-binding</keyword>
<name>A0AA37TDQ5_9GAMM</name>
<evidence type="ECO:0000256" key="4">
    <source>
        <dbReference type="ARBA" id="ARBA00022840"/>
    </source>
</evidence>
<dbReference type="InterPro" id="IPR016185">
    <property type="entry name" value="PreATP-grasp_dom_sf"/>
</dbReference>
<evidence type="ECO:0000256" key="1">
    <source>
        <dbReference type="ARBA" id="ARBA00022598"/>
    </source>
</evidence>
<evidence type="ECO:0000256" key="2">
    <source>
        <dbReference type="ARBA" id="ARBA00022723"/>
    </source>
</evidence>
<sequence>MLRIPINERENWQEMATDYGFHFHTMYGERYWDERAYYQFTLEQIERDLEDPTEEIQQMCLSVVERVIHDDEYLHRFCIPEAHWDLVRQSWLNGDPSLYSRLDFSYDGKSPAKLYENNADTPTSIYETGFWQWLWLEDQVQAGKLPKQADQFNSVQEKLIQRFSELEYLTPSRALHFSCCKDTPEDRGTVQYLEDCAKYAGLSTDFVFIEDIGHNELGEFTDMDDAMITWMFKLYPWEFMLREPYAEWLQKNNVRFIEPPWKSLLSNKALLPMLWKLFPNHPNLLPAYFEDELNQANPTQTLVKKPIFSREGANVSIIEAGTHTPIVGSEGPYGEEGFIYQAHHPLPRFGESYSLIGSWLVGDEAAGISIREDEGPITQDMSRFLPHVIV</sequence>
<feature type="domain" description="Glutathionylspermidine synthase pre-ATP-grasp-like" evidence="6">
    <location>
        <begin position="12"/>
        <end position="389"/>
    </location>
</feature>
<keyword evidence="1" id="KW-0436">Ligase</keyword>
<evidence type="ECO:0000313" key="8">
    <source>
        <dbReference type="Proteomes" id="UP001156870"/>
    </source>
</evidence>
<dbReference type="RefSeq" id="WP_232593762.1">
    <property type="nucleotide sequence ID" value="NZ_BSPD01000073.1"/>
</dbReference>